<evidence type="ECO:0000256" key="1">
    <source>
        <dbReference type="ARBA" id="ARBA00007992"/>
    </source>
</evidence>
<dbReference type="PANTHER" id="PTHR13789">
    <property type="entry name" value="MONOOXYGENASE"/>
    <property type="match status" value="1"/>
</dbReference>
<evidence type="ECO:0000259" key="6">
    <source>
        <dbReference type="Pfam" id="PF01494"/>
    </source>
</evidence>
<keyword evidence="3" id="KW-0274">FAD</keyword>
<dbReference type="GO" id="GO:0071949">
    <property type="term" value="F:FAD binding"/>
    <property type="evidence" value="ECO:0007669"/>
    <property type="project" value="InterPro"/>
</dbReference>
<evidence type="ECO:0000256" key="3">
    <source>
        <dbReference type="ARBA" id="ARBA00022827"/>
    </source>
</evidence>
<dbReference type="Pfam" id="PF01494">
    <property type="entry name" value="FAD_binding_3"/>
    <property type="match status" value="1"/>
</dbReference>
<reference evidence="7" key="1">
    <citation type="submission" date="2023-06" db="EMBL/GenBank/DDBJ databases">
        <title>Genome-scale phylogeny and comparative genomics of the fungal order Sordariales.</title>
        <authorList>
            <consortium name="Lawrence Berkeley National Laboratory"/>
            <person name="Hensen N."/>
            <person name="Bonometti L."/>
            <person name="Westerberg I."/>
            <person name="Brannstrom I.O."/>
            <person name="Guillou S."/>
            <person name="Cros-Aarteil S."/>
            <person name="Calhoun S."/>
            <person name="Haridas S."/>
            <person name="Kuo A."/>
            <person name="Mondo S."/>
            <person name="Pangilinan J."/>
            <person name="Riley R."/>
            <person name="Labutti K."/>
            <person name="Andreopoulos B."/>
            <person name="Lipzen A."/>
            <person name="Chen C."/>
            <person name="Yanf M."/>
            <person name="Daum C."/>
            <person name="Ng V."/>
            <person name="Clum A."/>
            <person name="Steindorff A."/>
            <person name="Ohm R."/>
            <person name="Martin F."/>
            <person name="Silar P."/>
            <person name="Natvig D."/>
            <person name="Lalanne C."/>
            <person name="Gautier V."/>
            <person name="Ament-Velasquez S.L."/>
            <person name="Kruys A."/>
            <person name="Hutchinson M.I."/>
            <person name="Powell A.J."/>
            <person name="Barry K."/>
            <person name="Miller A.N."/>
            <person name="Grigoriev I.V."/>
            <person name="Debuchy R."/>
            <person name="Gladieux P."/>
            <person name="Thoren M.H."/>
            <person name="Johannesson H."/>
        </authorList>
    </citation>
    <scope>NUCLEOTIDE SEQUENCE</scope>
    <source>
        <strain evidence="7">SMH4607-1</strain>
    </source>
</reference>
<evidence type="ECO:0000256" key="2">
    <source>
        <dbReference type="ARBA" id="ARBA00022630"/>
    </source>
</evidence>
<dbReference type="SUPFAM" id="SSF51905">
    <property type="entry name" value="FAD/NAD(P)-binding domain"/>
    <property type="match status" value="1"/>
</dbReference>
<proteinExistence type="inferred from homology"/>
<comment type="caution">
    <text evidence="7">The sequence shown here is derived from an EMBL/GenBank/DDBJ whole genome shotgun (WGS) entry which is preliminary data.</text>
</comment>
<dbReference type="AlphaFoldDB" id="A0AA40DJP0"/>
<feature type="domain" description="FAD-binding" evidence="6">
    <location>
        <begin position="6"/>
        <end position="330"/>
    </location>
</feature>
<keyword evidence="5" id="KW-0503">Monooxygenase</keyword>
<name>A0AA40DJP0_9PEZI</name>
<keyword evidence="4" id="KW-0560">Oxidoreductase</keyword>
<dbReference type="Proteomes" id="UP001172102">
    <property type="component" value="Unassembled WGS sequence"/>
</dbReference>
<dbReference type="EMBL" id="JAUKUA010000007">
    <property type="protein sequence ID" value="KAK0705635.1"/>
    <property type="molecule type" value="Genomic_DNA"/>
</dbReference>
<evidence type="ECO:0000313" key="8">
    <source>
        <dbReference type="Proteomes" id="UP001172102"/>
    </source>
</evidence>
<keyword evidence="2" id="KW-0285">Flavoprotein</keyword>
<dbReference type="PRINTS" id="PR00420">
    <property type="entry name" value="RNGMNOXGNASE"/>
</dbReference>
<accession>A0AA40DJP0</accession>
<gene>
    <name evidence="7" type="ORF">B0H67DRAFT_497403</name>
</gene>
<dbReference type="GO" id="GO:0004497">
    <property type="term" value="F:monooxygenase activity"/>
    <property type="evidence" value="ECO:0007669"/>
    <property type="project" value="UniProtKB-KW"/>
</dbReference>
<protein>
    <recommendedName>
        <fullName evidence="6">FAD-binding domain-containing protein</fullName>
    </recommendedName>
</protein>
<evidence type="ECO:0000256" key="4">
    <source>
        <dbReference type="ARBA" id="ARBA00023002"/>
    </source>
</evidence>
<sequence>MSPPRVLIIGCGVAGPVLAVLLKRKGYDPIVFEKVRQLGDVGASLMLMPNGMKVLELVGLADAVRAESVPLQGFWEGKATGETLAESDLPTTFVAKYGQPAVGIKRTSLNLMLKDMLLDLGVEVREGWKLTTVTETDADVTASFANGQSVTGSFLIGGDGIKASSRTAMLSLQGIPPSAPNYTGLVQVAGISPTPTSFSQTAAKRNWYGQGAHAIAYPISPTLTSWAITMTEDQEAEETWRLYTPDSIRTEAGNLAAMLAGWDLALLRMVASAQRVIKYGLFDRAHLPPAQWYTRRCVLVGDAAHPTSPHLGQGANQALEDCYHLSSALPAIDAQPDDYERVLESLQGESLSRNIFCPFAEKRQPRTSALVKGARVQGELRVSRDPQRCRERDALIRDMFKDAAAVETQYDSLLREPF</sequence>
<dbReference type="InterPro" id="IPR002938">
    <property type="entry name" value="FAD-bd"/>
</dbReference>
<dbReference type="InterPro" id="IPR050493">
    <property type="entry name" value="FAD-dep_Monooxygenase_BioMet"/>
</dbReference>
<dbReference type="Gene3D" id="3.50.50.60">
    <property type="entry name" value="FAD/NAD(P)-binding domain"/>
    <property type="match status" value="1"/>
</dbReference>
<evidence type="ECO:0000256" key="5">
    <source>
        <dbReference type="ARBA" id="ARBA00023033"/>
    </source>
</evidence>
<keyword evidence="8" id="KW-1185">Reference proteome</keyword>
<organism evidence="7 8">
    <name type="scientific">Lasiosphaeris hirsuta</name>
    <dbReference type="NCBI Taxonomy" id="260670"/>
    <lineage>
        <taxon>Eukaryota</taxon>
        <taxon>Fungi</taxon>
        <taxon>Dikarya</taxon>
        <taxon>Ascomycota</taxon>
        <taxon>Pezizomycotina</taxon>
        <taxon>Sordariomycetes</taxon>
        <taxon>Sordariomycetidae</taxon>
        <taxon>Sordariales</taxon>
        <taxon>Lasiosphaeriaceae</taxon>
        <taxon>Lasiosphaeris</taxon>
    </lineage>
</organism>
<evidence type="ECO:0000313" key="7">
    <source>
        <dbReference type="EMBL" id="KAK0705635.1"/>
    </source>
</evidence>
<comment type="similarity">
    <text evidence="1">Belongs to the paxM FAD-dependent monooxygenase family.</text>
</comment>
<dbReference type="InterPro" id="IPR036188">
    <property type="entry name" value="FAD/NAD-bd_sf"/>
</dbReference>
<dbReference type="PANTHER" id="PTHR13789:SF309">
    <property type="entry name" value="PUTATIVE (AFU_ORTHOLOGUE AFUA_6G14510)-RELATED"/>
    <property type="match status" value="1"/>
</dbReference>